<feature type="coiled-coil region" evidence="1">
    <location>
        <begin position="192"/>
        <end position="219"/>
    </location>
</feature>
<proteinExistence type="predicted"/>
<organism evidence="2">
    <name type="scientific">marine sediment metagenome</name>
    <dbReference type="NCBI Taxonomy" id="412755"/>
    <lineage>
        <taxon>unclassified sequences</taxon>
        <taxon>metagenomes</taxon>
        <taxon>ecological metagenomes</taxon>
    </lineage>
</organism>
<accession>A0A0F9PY38</accession>
<keyword evidence="1" id="KW-0175">Coiled coil</keyword>
<evidence type="ECO:0000313" key="2">
    <source>
        <dbReference type="EMBL" id="KKM98087.1"/>
    </source>
</evidence>
<dbReference type="EMBL" id="LAZR01005668">
    <property type="protein sequence ID" value="KKM98087.1"/>
    <property type="molecule type" value="Genomic_DNA"/>
</dbReference>
<protein>
    <submittedName>
        <fullName evidence="2">Uncharacterized protein</fullName>
    </submittedName>
</protein>
<evidence type="ECO:0000256" key="1">
    <source>
        <dbReference type="SAM" id="Coils"/>
    </source>
</evidence>
<feature type="coiled-coil region" evidence="1">
    <location>
        <begin position="5"/>
        <end position="53"/>
    </location>
</feature>
<reference evidence="2" key="1">
    <citation type="journal article" date="2015" name="Nature">
        <title>Complex archaea that bridge the gap between prokaryotes and eukaryotes.</title>
        <authorList>
            <person name="Spang A."/>
            <person name="Saw J.H."/>
            <person name="Jorgensen S.L."/>
            <person name="Zaremba-Niedzwiedzka K."/>
            <person name="Martijn J."/>
            <person name="Lind A.E."/>
            <person name="van Eijk R."/>
            <person name="Schleper C."/>
            <person name="Guy L."/>
            <person name="Ettema T.J."/>
        </authorList>
    </citation>
    <scope>NUCLEOTIDE SEQUENCE</scope>
</reference>
<name>A0A0F9PY38_9ZZZZ</name>
<sequence>LIDVAADLERQEARLTREIELLTDELEPHRKAMEDADEAAQQLEESLSSLALMMKGVTSQSLATTLAIRLLQMEALEPGTLANDRLVDSLSETIRELAQFERDVKNLAGVLTAERRITGGFTFVTDDDVEENKRNIERMRRDLEEARDRLFREQVSRLDTFGSLIVLALRRQADAALRVELDRIDDAREAQAEAHRNRIREIEDELDTAIRAIEGERDARIDAIEDELGDIDDERFAEERAALERRLALAFDAKERARIQGEIRELDRRERERALRSQIAAIRNEADDEIEAARDTADARLEAARIEREEMLDLLRERETDAREAFAAITTSWALESAARVKILNDEQAEIIRLLNKQVPEWEAAGKSFGEALLRGLNPSLAALVGAGLADVPGTAAATKRSGELQAAIAQLQASGRGLKASGAPEVVIQKFRDDLIALGVLPEFQRGGIVPGQPGQPVAIMAHAGEIVVPAGSGGVNFNRGAFEGMFNGATVLGDRSTLETLMGDVARATISRQLGTGAFEFGVR</sequence>
<gene>
    <name evidence="2" type="ORF">LCGC14_1161490</name>
</gene>
<feature type="coiled-coil region" evidence="1">
    <location>
        <begin position="83"/>
        <end position="156"/>
    </location>
</feature>
<comment type="caution">
    <text evidence="2">The sequence shown here is derived from an EMBL/GenBank/DDBJ whole genome shotgun (WGS) entry which is preliminary data.</text>
</comment>
<dbReference type="AlphaFoldDB" id="A0A0F9PY38"/>
<feature type="non-terminal residue" evidence="2">
    <location>
        <position position="1"/>
    </location>
</feature>